<dbReference type="OrthoDB" id="4527901at2"/>
<name>A0A562IHV9_MICOL</name>
<feature type="transmembrane region" description="Helical" evidence="1">
    <location>
        <begin position="218"/>
        <end position="237"/>
    </location>
</feature>
<dbReference type="Pfam" id="PF14015">
    <property type="entry name" value="DUF4231"/>
    <property type="match status" value="1"/>
</dbReference>
<evidence type="ECO:0000313" key="3">
    <source>
        <dbReference type="EMBL" id="TWH70482.1"/>
    </source>
</evidence>
<dbReference type="Pfam" id="PF18181">
    <property type="entry name" value="SLATT_1"/>
    <property type="match status" value="1"/>
</dbReference>
<keyword evidence="1" id="KW-0812">Transmembrane</keyword>
<keyword evidence="1" id="KW-0472">Membrane</keyword>
<feature type="transmembrane region" description="Helical" evidence="1">
    <location>
        <begin position="40"/>
        <end position="61"/>
    </location>
</feature>
<gene>
    <name evidence="3" type="ORF">JD77_05507</name>
</gene>
<feature type="transmembrane region" description="Helical" evidence="1">
    <location>
        <begin position="67"/>
        <end position="86"/>
    </location>
</feature>
<protein>
    <submittedName>
        <fullName evidence="3">Uncharacterized protein DUF4231</fullName>
    </submittedName>
</protein>
<comment type="caution">
    <text evidence="3">The sequence shown here is derived from an EMBL/GenBank/DDBJ whole genome shotgun (WGS) entry which is preliminary data.</text>
</comment>
<feature type="transmembrane region" description="Helical" evidence="1">
    <location>
        <begin position="191"/>
        <end position="212"/>
    </location>
</feature>
<reference evidence="3 4" key="1">
    <citation type="submission" date="2019-07" db="EMBL/GenBank/DDBJ databases">
        <title>R&amp;d 2014.</title>
        <authorList>
            <person name="Klenk H.-P."/>
        </authorList>
    </citation>
    <scope>NUCLEOTIDE SEQUENCE [LARGE SCALE GENOMIC DNA]</scope>
    <source>
        <strain evidence="3 4">DSM 43868</strain>
    </source>
</reference>
<dbReference type="EMBL" id="VLKE01000001">
    <property type="protein sequence ID" value="TWH70482.1"/>
    <property type="molecule type" value="Genomic_DNA"/>
</dbReference>
<dbReference type="Proteomes" id="UP000319825">
    <property type="component" value="Unassembled WGS sequence"/>
</dbReference>
<evidence type="ECO:0000313" key="4">
    <source>
        <dbReference type="Proteomes" id="UP000319825"/>
    </source>
</evidence>
<dbReference type="InterPro" id="IPR025325">
    <property type="entry name" value="DUF4231"/>
</dbReference>
<keyword evidence="4" id="KW-1185">Reference proteome</keyword>
<accession>A0A562IHV9</accession>
<feature type="domain" description="SMODS and SLOG-associating 2TM effector" evidence="2">
    <location>
        <begin position="164"/>
        <end position="289"/>
    </location>
</feature>
<proteinExistence type="predicted"/>
<evidence type="ECO:0000256" key="1">
    <source>
        <dbReference type="SAM" id="Phobius"/>
    </source>
</evidence>
<organism evidence="3 4">
    <name type="scientific">Micromonospora olivasterospora</name>
    <dbReference type="NCBI Taxonomy" id="1880"/>
    <lineage>
        <taxon>Bacteria</taxon>
        <taxon>Bacillati</taxon>
        <taxon>Actinomycetota</taxon>
        <taxon>Actinomycetes</taxon>
        <taxon>Micromonosporales</taxon>
        <taxon>Micromonosporaceae</taxon>
        <taxon>Micromonospora</taxon>
    </lineage>
</organism>
<sequence>MRGVADFDASVVSRVWRRQSLWSEAAQAAKRRIVRARRGLAVLTVIGAVAGTAAARLAGVAPAAGRALAIVAAVALLLAPVVARWASRDAVRAWTRLRSVSEALKAEVYRYLAGTAPFAGTDRDAVLLRRFDRLLDDAGDLAGHTLDVAPAERPLPPVSDVASYRAERVRRQVDDYLLPAARRAGRAAARIGYAAVALTVVAALLSATAGVLGDGLGLTAWVGVAAAVTTALTGYAATQRYEQQQIEYAHAADQLTRLCLTREAGQGWADDDVFVAEAERILALSNEGWMAKMIEDDGTAQS</sequence>
<dbReference type="InterPro" id="IPR040884">
    <property type="entry name" value="SLATT_1"/>
</dbReference>
<dbReference type="AlphaFoldDB" id="A0A562IHV9"/>
<keyword evidence="1" id="KW-1133">Transmembrane helix</keyword>
<evidence type="ECO:0000259" key="2">
    <source>
        <dbReference type="Pfam" id="PF18181"/>
    </source>
</evidence>
<dbReference type="NCBIfam" id="NF033634">
    <property type="entry name" value="SLATT_1"/>
    <property type="match status" value="1"/>
</dbReference>